<dbReference type="Proteomes" id="UP000070544">
    <property type="component" value="Unassembled WGS sequence"/>
</dbReference>
<dbReference type="PROSITE" id="PS51502">
    <property type="entry name" value="S_R_A_B_BARREL"/>
    <property type="match status" value="2"/>
</dbReference>
<accession>A0A139AJM3</accession>
<organism evidence="3 4">
    <name type="scientific">Gonapodya prolifera (strain JEL478)</name>
    <name type="common">Monoblepharis prolifera</name>
    <dbReference type="NCBI Taxonomy" id="1344416"/>
    <lineage>
        <taxon>Eukaryota</taxon>
        <taxon>Fungi</taxon>
        <taxon>Fungi incertae sedis</taxon>
        <taxon>Chytridiomycota</taxon>
        <taxon>Chytridiomycota incertae sedis</taxon>
        <taxon>Monoblepharidomycetes</taxon>
        <taxon>Monoblepharidales</taxon>
        <taxon>Gonapodyaceae</taxon>
        <taxon>Gonapodya</taxon>
    </lineage>
</organism>
<dbReference type="SUPFAM" id="SSF54909">
    <property type="entry name" value="Dimeric alpha+beta barrel"/>
    <property type="match status" value="2"/>
</dbReference>
<dbReference type="InterPro" id="IPR011008">
    <property type="entry name" value="Dimeric_a/b-barrel"/>
</dbReference>
<dbReference type="InterPro" id="IPR013097">
    <property type="entry name" value="Dabb"/>
</dbReference>
<keyword evidence="4" id="KW-1185">Reference proteome</keyword>
<feature type="domain" description="Stress-response A/B barrel" evidence="2">
    <location>
        <begin position="1"/>
        <end position="95"/>
    </location>
</feature>
<proteinExistence type="predicted"/>
<dbReference type="PANTHER" id="PTHR33178:SF10">
    <property type="entry name" value="STRESS-RESPONSE A_B BARREL DOMAIN-CONTAINING PROTEIN"/>
    <property type="match status" value="1"/>
</dbReference>
<evidence type="ECO:0000313" key="4">
    <source>
        <dbReference type="Proteomes" id="UP000070544"/>
    </source>
</evidence>
<dbReference type="Gene3D" id="3.30.70.100">
    <property type="match status" value="2"/>
</dbReference>
<evidence type="ECO:0000256" key="1">
    <source>
        <dbReference type="ARBA" id="ARBA00011738"/>
    </source>
</evidence>
<name>A0A139AJM3_GONPJ</name>
<evidence type="ECO:0000259" key="2">
    <source>
        <dbReference type="PROSITE" id="PS51502"/>
    </source>
</evidence>
<dbReference type="InterPro" id="IPR044662">
    <property type="entry name" value="HS1/DABB1-like"/>
</dbReference>
<evidence type="ECO:0000313" key="3">
    <source>
        <dbReference type="EMBL" id="KXS16605.1"/>
    </source>
</evidence>
<dbReference type="OrthoDB" id="10420404at2759"/>
<comment type="subunit">
    <text evidence="1">Homodimer.</text>
</comment>
<dbReference type="EMBL" id="KQ965751">
    <property type="protein sequence ID" value="KXS16605.1"/>
    <property type="molecule type" value="Genomic_DNA"/>
</dbReference>
<dbReference type="SMART" id="SM00886">
    <property type="entry name" value="Dabb"/>
    <property type="match status" value="2"/>
</dbReference>
<gene>
    <name evidence="3" type="ORF">M427DRAFT_133959</name>
</gene>
<sequence>MPILRFVGIPVAPGKEHLVPAIAEGLREGKAPGNPVFSGPIDQARSKGLTHALYVQFADRAEFEAYQPDPTHLDVAKNRVFPLFQEGKGPLVLDVEVPESVKPNPKGKITHVVAFAVKEGHFDDWAKGFERLKAGKAQGLPGNLLFGGRLLPDERTKPYNHVLVGEYESWDELKAYGPHPAHQAVVTENFRPIVSEPAVVLDFLVPN</sequence>
<protein>
    <recommendedName>
        <fullName evidence="2">Stress-response A/B barrel domain-containing protein</fullName>
    </recommendedName>
</protein>
<dbReference type="PANTHER" id="PTHR33178">
    <property type="match status" value="1"/>
</dbReference>
<dbReference type="AlphaFoldDB" id="A0A139AJM3"/>
<feature type="domain" description="Stress-response A/B barrel" evidence="2">
    <location>
        <begin position="109"/>
        <end position="203"/>
    </location>
</feature>
<reference evidence="3 4" key="1">
    <citation type="journal article" date="2015" name="Genome Biol. Evol.">
        <title>Phylogenomic analyses indicate that early fungi evolved digesting cell walls of algal ancestors of land plants.</title>
        <authorList>
            <person name="Chang Y."/>
            <person name="Wang S."/>
            <person name="Sekimoto S."/>
            <person name="Aerts A.L."/>
            <person name="Choi C."/>
            <person name="Clum A."/>
            <person name="LaButti K.M."/>
            <person name="Lindquist E.A."/>
            <person name="Yee Ngan C."/>
            <person name="Ohm R.A."/>
            <person name="Salamov A.A."/>
            <person name="Grigoriev I.V."/>
            <person name="Spatafora J.W."/>
            <person name="Berbee M.L."/>
        </authorList>
    </citation>
    <scope>NUCLEOTIDE SEQUENCE [LARGE SCALE GENOMIC DNA]</scope>
    <source>
        <strain evidence="3 4">JEL478</strain>
    </source>
</reference>
<dbReference type="Pfam" id="PF07876">
    <property type="entry name" value="Dabb"/>
    <property type="match status" value="1"/>
</dbReference>